<organism evidence="1 2">
    <name type="scientific">Ambrosiozyma monospora</name>
    <name type="common">Yeast</name>
    <name type="synonym">Endomycopsis monosporus</name>
    <dbReference type="NCBI Taxonomy" id="43982"/>
    <lineage>
        <taxon>Eukaryota</taxon>
        <taxon>Fungi</taxon>
        <taxon>Dikarya</taxon>
        <taxon>Ascomycota</taxon>
        <taxon>Saccharomycotina</taxon>
        <taxon>Pichiomycetes</taxon>
        <taxon>Pichiales</taxon>
        <taxon>Pichiaceae</taxon>
        <taxon>Ambrosiozyma</taxon>
    </lineage>
</organism>
<evidence type="ECO:0000313" key="2">
    <source>
        <dbReference type="Proteomes" id="UP001165063"/>
    </source>
</evidence>
<dbReference type="EMBL" id="BSXU01000835">
    <property type="protein sequence ID" value="GMG21898.1"/>
    <property type="molecule type" value="Genomic_DNA"/>
</dbReference>
<accession>A0A9W7DE15</accession>
<dbReference type="Proteomes" id="UP001165063">
    <property type="component" value="Unassembled WGS sequence"/>
</dbReference>
<dbReference type="SUPFAM" id="SSF54285">
    <property type="entry name" value="MoaD/ThiS"/>
    <property type="match status" value="1"/>
</dbReference>
<keyword evidence="2" id="KW-1185">Reference proteome</keyword>
<reference evidence="1" key="1">
    <citation type="submission" date="2023-04" db="EMBL/GenBank/DDBJ databases">
        <title>Ambrosiozyma monospora NBRC 1965.</title>
        <authorList>
            <person name="Ichikawa N."/>
            <person name="Sato H."/>
            <person name="Tonouchi N."/>
        </authorList>
    </citation>
    <scope>NUCLEOTIDE SEQUENCE</scope>
    <source>
        <strain evidence="1">NBRC 1965</strain>
    </source>
</reference>
<gene>
    <name evidence="1" type="ORF">Amon01_000233200</name>
</gene>
<dbReference type="AlphaFoldDB" id="A0A9W7DE15"/>
<protein>
    <submittedName>
        <fullName evidence="1">Unnamed protein product</fullName>
    </submittedName>
</protein>
<dbReference type="InterPro" id="IPR016155">
    <property type="entry name" value="Mopterin_synth/thiamin_S_b"/>
</dbReference>
<proteinExistence type="predicted"/>
<dbReference type="Pfam" id="PF02597">
    <property type="entry name" value="ThiS"/>
    <property type="match status" value="1"/>
</dbReference>
<dbReference type="Gene3D" id="3.10.20.30">
    <property type="match status" value="1"/>
</dbReference>
<dbReference type="OrthoDB" id="5595860at2759"/>
<name>A0A9W7DE15_AMBMO</name>
<evidence type="ECO:0000313" key="1">
    <source>
        <dbReference type="EMBL" id="GMG21898.1"/>
    </source>
</evidence>
<sequence>MASSKSISVTVEYFGPAKQYTNDKSQDNFQLSIDSANLHHLLLKLTQLYGKDFVEYIKSSCGLALDGEYQTLDRTISVENFGKEVVLADGSELVIVPPVSGG</sequence>
<comment type="caution">
    <text evidence="1">The sequence shown here is derived from an EMBL/GenBank/DDBJ whole genome shotgun (WGS) entry which is preliminary data.</text>
</comment>
<dbReference type="InterPro" id="IPR003749">
    <property type="entry name" value="ThiS/MoaD-like"/>
</dbReference>
<dbReference type="InterPro" id="IPR012675">
    <property type="entry name" value="Beta-grasp_dom_sf"/>
</dbReference>